<evidence type="ECO:0000313" key="9">
    <source>
        <dbReference type="EMBL" id="KAK1627209.1"/>
    </source>
</evidence>
<keyword evidence="7" id="KW-1133">Transmembrane helix</keyword>
<evidence type="ECO:0000313" key="10">
    <source>
        <dbReference type="Proteomes" id="UP001231189"/>
    </source>
</evidence>
<dbReference type="AlphaFoldDB" id="A0AAD8RLC6"/>
<protein>
    <recommendedName>
        <fullName evidence="8">Exostosin GT47 domain-containing protein</fullName>
    </recommendedName>
</protein>
<keyword evidence="7" id="KW-0472">Membrane</keyword>
<evidence type="ECO:0000256" key="5">
    <source>
        <dbReference type="ARBA" id="ARBA00023034"/>
    </source>
</evidence>
<feature type="transmembrane region" description="Helical" evidence="7">
    <location>
        <begin position="12"/>
        <end position="33"/>
    </location>
</feature>
<dbReference type="Pfam" id="PF03016">
    <property type="entry name" value="Exostosin_GT47"/>
    <property type="match status" value="1"/>
</dbReference>
<dbReference type="PANTHER" id="PTHR11062">
    <property type="entry name" value="EXOSTOSIN HEPARAN SULFATE GLYCOSYLTRANSFERASE -RELATED"/>
    <property type="match status" value="1"/>
</dbReference>
<comment type="similarity">
    <text evidence="2">Belongs to the glycosyltransferase 47 family.</text>
</comment>
<comment type="caution">
    <text evidence="9">The sequence shown here is derived from an EMBL/GenBank/DDBJ whole genome shotgun (WGS) entry which is preliminary data.</text>
</comment>
<evidence type="ECO:0000256" key="2">
    <source>
        <dbReference type="ARBA" id="ARBA00010271"/>
    </source>
</evidence>
<evidence type="ECO:0000256" key="6">
    <source>
        <dbReference type="SAM" id="MobiDB-lite"/>
    </source>
</evidence>
<feature type="domain" description="Exostosin GT47" evidence="8">
    <location>
        <begin position="119"/>
        <end position="455"/>
    </location>
</feature>
<dbReference type="InterPro" id="IPR004263">
    <property type="entry name" value="Exostosin"/>
</dbReference>
<keyword evidence="7" id="KW-0812">Transmembrane</keyword>
<keyword evidence="5" id="KW-0333">Golgi apparatus</keyword>
<organism evidence="9 10">
    <name type="scientific">Lolium multiflorum</name>
    <name type="common">Italian ryegrass</name>
    <name type="synonym">Lolium perenne subsp. multiflorum</name>
    <dbReference type="NCBI Taxonomy" id="4521"/>
    <lineage>
        <taxon>Eukaryota</taxon>
        <taxon>Viridiplantae</taxon>
        <taxon>Streptophyta</taxon>
        <taxon>Embryophyta</taxon>
        <taxon>Tracheophyta</taxon>
        <taxon>Spermatophyta</taxon>
        <taxon>Magnoliopsida</taxon>
        <taxon>Liliopsida</taxon>
        <taxon>Poales</taxon>
        <taxon>Poaceae</taxon>
        <taxon>BOP clade</taxon>
        <taxon>Pooideae</taxon>
        <taxon>Poodae</taxon>
        <taxon>Poeae</taxon>
        <taxon>Poeae Chloroplast Group 2 (Poeae type)</taxon>
        <taxon>Loliodinae</taxon>
        <taxon>Loliinae</taxon>
        <taxon>Lolium</taxon>
    </lineage>
</organism>
<dbReference type="EMBL" id="JAUUTY010000005">
    <property type="protein sequence ID" value="KAK1627209.1"/>
    <property type="molecule type" value="Genomic_DNA"/>
</dbReference>
<evidence type="ECO:0000256" key="7">
    <source>
        <dbReference type="SAM" id="Phobius"/>
    </source>
</evidence>
<keyword evidence="3" id="KW-0808">Transferase</keyword>
<dbReference type="Proteomes" id="UP001231189">
    <property type="component" value="Unassembled WGS sequence"/>
</dbReference>
<dbReference type="InterPro" id="IPR040911">
    <property type="entry name" value="Exostosin_GT47"/>
</dbReference>
<keyword evidence="4" id="KW-0735">Signal-anchor</keyword>
<keyword evidence="3" id="KW-0328">Glycosyltransferase</keyword>
<accession>A0AAD8RLC6</accession>
<evidence type="ECO:0000259" key="8">
    <source>
        <dbReference type="Pfam" id="PF03016"/>
    </source>
</evidence>
<evidence type="ECO:0000256" key="3">
    <source>
        <dbReference type="ARBA" id="ARBA00022676"/>
    </source>
</evidence>
<name>A0AAD8RLC6_LOLMU</name>
<evidence type="ECO:0000256" key="4">
    <source>
        <dbReference type="ARBA" id="ARBA00022968"/>
    </source>
</evidence>
<gene>
    <name evidence="9" type="ORF">QYE76_001524</name>
</gene>
<comment type="subcellular location">
    <subcellularLocation>
        <location evidence="1">Golgi apparatus membrane</location>
        <topology evidence="1">Single-pass type II membrane protein</topology>
    </subcellularLocation>
</comment>
<dbReference type="PANTHER" id="PTHR11062:SF117">
    <property type="entry name" value="XYLOGLUCAN-SPECIFIC GALACTURONOSYLTRANSFERASE 1"/>
    <property type="match status" value="1"/>
</dbReference>
<evidence type="ECO:0000256" key="1">
    <source>
        <dbReference type="ARBA" id="ARBA00004323"/>
    </source>
</evidence>
<feature type="region of interest" description="Disordered" evidence="6">
    <location>
        <begin position="55"/>
        <end position="113"/>
    </location>
</feature>
<dbReference type="GO" id="GO:0016757">
    <property type="term" value="F:glycosyltransferase activity"/>
    <property type="evidence" value="ECO:0007669"/>
    <property type="project" value="UniProtKB-KW"/>
</dbReference>
<proteinExistence type="inferred from homology"/>
<sequence>MVNLHGSTVLRAGRYFVPLLFPACFTLWMLIFFQPPTAILRVSFQPTLSLPEQRVVDATPTPALPERREIIDTSPSQPPPPLEGRETVIASPPPPPPARRAKTETPSSPPPVAVTTDRCAGRYIYIHDLPRRFNVDLIRDCRSLCDWTDMCKHLVNDGIGPRITRTGGVLPSTGWYDTDQFTLEVIFHNRMRRYDCLTTDASRAAAVYVPYYAGLDVGRYLWGFSNELRDALAEDLIEWLRSSPAWAAHGGRDHFLVGGRITWDFRREDGREWGSRLFLLPEVTNMTTLAIESSPWHRNDVGMPYPTYFHPSRAAEVASWQRAVRRARRPWLFAFAGGTRGHGTDRNVDSNGVVRDAIIEQCAQSRRCGLLRCGARGQRNDCYAPGNVMRLFKSATFCLQPQGDSYTRKSAFDAMLAGCVPVFFHPGSAYVQYRWHLPADHRKYSVFVPEDGLRNGTVRVEDVLRRISAREVAAMREQLVRMIPSIVYRDPRATSGLGLRDAVDVAVDGVIERVRRIKQGMPLSDDGMGLWYGYFHRQ</sequence>
<keyword evidence="10" id="KW-1185">Reference proteome</keyword>
<reference evidence="9" key="1">
    <citation type="submission" date="2023-07" db="EMBL/GenBank/DDBJ databases">
        <title>A chromosome-level genome assembly of Lolium multiflorum.</title>
        <authorList>
            <person name="Chen Y."/>
            <person name="Copetti D."/>
            <person name="Kolliker R."/>
            <person name="Studer B."/>
        </authorList>
    </citation>
    <scope>NUCLEOTIDE SEQUENCE</scope>
    <source>
        <strain evidence="9">02402/16</strain>
        <tissue evidence="9">Leaf</tissue>
    </source>
</reference>
<dbReference type="GO" id="GO:0000139">
    <property type="term" value="C:Golgi membrane"/>
    <property type="evidence" value="ECO:0007669"/>
    <property type="project" value="UniProtKB-SubCell"/>
</dbReference>